<dbReference type="Proteomes" id="UP001530315">
    <property type="component" value="Unassembled WGS sequence"/>
</dbReference>
<evidence type="ECO:0000313" key="2">
    <source>
        <dbReference type="EMBL" id="KAL3772357.1"/>
    </source>
</evidence>
<organism evidence="2 3">
    <name type="scientific">Stephanodiscus triporus</name>
    <dbReference type="NCBI Taxonomy" id="2934178"/>
    <lineage>
        <taxon>Eukaryota</taxon>
        <taxon>Sar</taxon>
        <taxon>Stramenopiles</taxon>
        <taxon>Ochrophyta</taxon>
        <taxon>Bacillariophyta</taxon>
        <taxon>Coscinodiscophyceae</taxon>
        <taxon>Thalassiosirophycidae</taxon>
        <taxon>Stephanodiscales</taxon>
        <taxon>Stephanodiscaceae</taxon>
        <taxon>Stephanodiscus</taxon>
    </lineage>
</organism>
<comment type="caution">
    <text evidence="2">The sequence shown here is derived from an EMBL/GenBank/DDBJ whole genome shotgun (WGS) entry which is preliminary data.</text>
</comment>
<dbReference type="EMBL" id="JALLAZ020001579">
    <property type="protein sequence ID" value="KAL3772357.1"/>
    <property type="molecule type" value="Genomic_DNA"/>
</dbReference>
<gene>
    <name evidence="2" type="ORF">ACHAW5_010359</name>
</gene>
<evidence type="ECO:0000313" key="3">
    <source>
        <dbReference type="Proteomes" id="UP001530315"/>
    </source>
</evidence>
<evidence type="ECO:0000256" key="1">
    <source>
        <dbReference type="SAM" id="MobiDB-lite"/>
    </source>
</evidence>
<accession>A0ABD3NCJ6</accession>
<keyword evidence="3" id="KW-1185">Reference proteome</keyword>
<feature type="region of interest" description="Disordered" evidence="1">
    <location>
        <begin position="1"/>
        <end position="35"/>
    </location>
</feature>
<dbReference type="AlphaFoldDB" id="A0ABD3NCJ6"/>
<proteinExistence type="predicted"/>
<name>A0ABD3NCJ6_9STRA</name>
<sequence length="74" mass="8495">MEEGQDPSAGRNDRSVGSGEIRTTAEDISENAMKRREAEELVRKLRLEKPDCTMDQIMMHPEMAQLMIKHLHTN</sequence>
<reference evidence="2 3" key="1">
    <citation type="submission" date="2024-10" db="EMBL/GenBank/DDBJ databases">
        <title>Updated reference genomes for cyclostephanoid diatoms.</title>
        <authorList>
            <person name="Roberts W.R."/>
            <person name="Alverson A.J."/>
        </authorList>
    </citation>
    <scope>NUCLEOTIDE SEQUENCE [LARGE SCALE GENOMIC DNA]</scope>
    <source>
        <strain evidence="2 3">AJA276-08</strain>
    </source>
</reference>
<protein>
    <submittedName>
        <fullName evidence="2">Uncharacterized protein</fullName>
    </submittedName>
</protein>